<evidence type="ECO:0000313" key="2">
    <source>
        <dbReference type="EMBL" id="TKV67200.1"/>
    </source>
</evidence>
<dbReference type="Pfam" id="PF13579">
    <property type="entry name" value="Glyco_trans_4_4"/>
    <property type="match status" value="1"/>
</dbReference>
<sequence length="381" mass="42463">MESAMRILMSALQPGGGIRTFFRYIYSQPCFDNCSFVLVAPDNGLSDYISSHLPEGRITVVWAGSGHFAFVRQMRRLLRTGDFQLVHSHGFAAGLLTELARTGIDCPHLMTAHDVFLPSQFAGLKGRSRRWMMAMLFNRMTAIHTVTDDARANLLEFFPGIERSRVKGILHGVDTEYFRDGETRNLRAELGIDESTPLIGFFGRFMGQKGFRVLVDAVEEIIENRRLEVVPHVVTFGWGGFIREDYQYLNEKGLGNYFHQAEQTDSMPSALKAVDVVAMPSRWEACGLLAMEALAAGTPIIGTECIGLREVIDGSPAQKVTVGDSAHLASAIVSEMKNLPSRKREFLDYQNTAVVRFHVNRPATELAELYNQLLPPSTKTA</sequence>
<dbReference type="OrthoDB" id="9777346at2"/>
<dbReference type="Gene3D" id="3.40.50.2000">
    <property type="entry name" value="Glycogen Phosphorylase B"/>
    <property type="match status" value="2"/>
</dbReference>
<dbReference type="InterPro" id="IPR050194">
    <property type="entry name" value="Glycosyltransferase_grp1"/>
</dbReference>
<protein>
    <submittedName>
        <fullName evidence="2">Glycosyltransferase family 4 protein</fullName>
    </submittedName>
</protein>
<feature type="domain" description="Glycosyltransferase subfamily 4-like N-terminal" evidence="1">
    <location>
        <begin position="37"/>
        <end position="163"/>
    </location>
</feature>
<dbReference type="EMBL" id="SZYH01000001">
    <property type="protein sequence ID" value="TKV67200.1"/>
    <property type="molecule type" value="Genomic_DNA"/>
</dbReference>
<dbReference type="InterPro" id="IPR028098">
    <property type="entry name" value="Glyco_trans_4-like_N"/>
</dbReference>
<dbReference type="GO" id="GO:0016757">
    <property type="term" value="F:glycosyltransferase activity"/>
    <property type="evidence" value="ECO:0007669"/>
    <property type="project" value="UniProtKB-ARBA"/>
</dbReference>
<evidence type="ECO:0000313" key="3">
    <source>
        <dbReference type="Proteomes" id="UP000308488"/>
    </source>
</evidence>
<accession>A0A4U6R160</accession>
<comment type="caution">
    <text evidence="2">The sequence shown here is derived from an EMBL/GenBank/DDBJ whole genome shotgun (WGS) entry which is preliminary data.</text>
</comment>
<dbReference type="PANTHER" id="PTHR45947">
    <property type="entry name" value="SULFOQUINOVOSYL TRANSFERASE SQD2"/>
    <property type="match status" value="1"/>
</dbReference>
<dbReference type="Pfam" id="PF13692">
    <property type="entry name" value="Glyco_trans_1_4"/>
    <property type="match status" value="1"/>
</dbReference>
<keyword evidence="3" id="KW-1185">Reference proteome</keyword>
<dbReference type="AlphaFoldDB" id="A0A4U6R160"/>
<reference evidence="2 3" key="1">
    <citation type="submission" date="2019-05" db="EMBL/GenBank/DDBJ databases">
        <title>Marinobacter panjinensis sp. nov., a moderately halophilic bacterium isolated from sea tidal flat environment.</title>
        <authorList>
            <person name="Yang W."/>
            <person name="An M."/>
            <person name="He W."/>
            <person name="Luo X."/>
            <person name="Zhu L."/>
            <person name="Chen G."/>
            <person name="Zhang Y."/>
            <person name="Wang Y."/>
        </authorList>
    </citation>
    <scope>NUCLEOTIDE SEQUENCE [LARGE SCALE GENOMIC DNA]</scope>
    <source>
        <strain evidence="2 3">PJ-16</strain>
    </source>
</reference>
<evidence type="ECO:0000259" key="1">
    <source>
        <dbReference type="Pfam" id="PF13579"/>
    </source>
</evidence>
<gene>
    <name evidence="2" type="ORF">FDP08_03400</name>
</gene>
<dbReference type="CDD" id="cd03801">
    <property type="entry name" value="GT4_PimA-like"/>
    <property type="match status" value="1"/>
</dbReference>
<dbReference type="Proteomes" id="UP000308488">
    <property type="component" value="Unassembled WGS sequence"/>
</dbReference>
<name>A0A4U6R160_9GAMM</name>
<dbReference type="SUPFAM" id="SSF53756">
    <property type="entry name" value="UDP-Glycosyltransferase/glycogen phosphorylase"/>
    <property type="match status" value="1"/>
</dbReference>
<dbReference type="PANTHER" id="PTHR45947:SF15">
    <property type="entry name" value="TEICHURONIC ACID BIOSYNTHESIS GLYCOSYLTRANSFERASE TUAC-RELATED"/>
    <property type="match status" value="1"/>
</dbReference>
<organism evidence="2 3">
    <name type="scientific">Marinobacter panjinensis</name>
    <dbReference type="NCBI Taxonomy" id="2576384"/>
    <lineage>
        <taxon>Bacteria</taxon>
        <taxon>Pseudomonadati</taxon>
        <taxon>Pseudomonadota</taxon>
        <taxon>Gammaproteobacteria</taxon>
        <taxon>Pseudomonadales</taxon>
        <taxon>Marinobacteraceae</taxon>
        <taxon>Marinobacter</taxon>
    </lineage>
</organism>
<keyword evidence="2" id="KW-0808">Transferase</keyword>
<proteinExistence type="predicted"/>
<dbReference type="RefSeq" id="WP_137434620.1">
    <property type="nucleotide sequence ID" value="NZ_SZYH01000001.1"/>
</dbReference>